<reference evidence="5" key="1">
    <citation type="submission" date="2016-10" db="EMBL/GenBank/DDBJ databases">
        <authorList>
            <person name="Varghese N."/>
            <person name="Submissions S."/>
        </authorList>
    </citation>
    <scope>NUCLEOTIDE SEQUENCE [LARGE SCALE GENOMIC DNA]</scope>
    <source>
        <strain evidence="5">LMG 24000</strain>
    </source>
</reference>
<feature type="domain" description="DUF1254" evidence="3">
    <location>
        <begin position="63"/>
        <end position="115"/>
    </location>
</feature>
<sequence>MKPYLRVLCTVVSAAAAAAFLPSTVQADAPAPHGIPVAVTVDNFVRAESDMYFSAQAARGAFGKIVHYRDLMPVERQAVVRANRDTLYSVGIFDLDAGPVTVTLPDAGGRFRSIAAISEDEYLPMVAYGNGPYTFTREQVGTRYVMIGVRTLANVQDPADMKAAHALQDGITSRQASPGNFKVTEWDKVSQKRVREALVTLGKTLPDLNGAFGMPDTVSPVRHLIGAAIAMGGNPPQDATYLNVTPRQNDGTTIYRLSVANVPVDGFWSISVYNRDGFFEPNPQGAYTLNNIVAKKDAGGAVTVQFGGCEANVPNCLPVMPGWNYMVRLYRPRAQVLDGQWKFPEAQPLRQAAQ</sequence>
<dbReference type="InterPro" id="IPR010621">
    <property type="entry name" value="DUF1214"/>
</dbReference>
<dbReference type="Proteomes" id="UP000198638">
    <property type="component" value="Unassembled WGS sequence"/>
</dbReference>
<protein>
    <recommendedName>
        <fullName evidence="6">Carboxylesterase</fullName>
    </recommendedName>
</protein>
<dbReference type="STRING" id="83784.SAMN05192564_1011401"/>
<accession>A0A1H4B0J5</accession>
<evidence type="ECO:0000259" key="3">
    <source>
        <dbReference type="Pfam" id="PF06863"/>
    </source>
</evidence>
<keyword evidence="5" id="KW-1185">Reference proteome</keyword>
<feature type="chain" id="PRO_5011496431" description="Carboxylesterase" evidence="1">
    <location>
        <begin position="28"/>
        <end position="354"/>
    </location>
</feature>
<feature type="signal peptide" evidence="1">
    <location>
        <begin position="1"/>
        <end position="27"/>
    </location>
</feature>
<dbReference type="AlphaFoldDB" id="A0A1H4B0J5"/>
<dbReference type="RefSeq" id="WP_090530781.1">
    <property type="nucleotide sequence ID" value="NZ_FNRQ01000001.1"/>
</dbReference>
<keyword evidence="1" id="KW-0732">Signal</keyword>
<proteinExistence type="predicted"/>
<dbReference type="OrthoDB" id="547269at2"/>
<evidence type="ECO:0000259" key="2">
    <source>
        <dbReference type="Pfam" id="PF06742"/>
    </source>
</evidence>
<dbReference type="Pfam" id="PF06863">
    <property type="entry name" value="DUF1254"/>
    <property type="match status" value="1"/>
</dbReference>
<dbReference type="InterPro" id="IPR010679">
    <property type="entry name" value="DUF1254"/>
</dbReference>
<feature type="domain" description="DUF1214" evidence="2">
    <location>
        <begin position="248"/>
        <end position="333"/>
    </location>
</feature>
<gene>
    <name evidence="4" type="ORF">SAMN05192564_1011401</name>
</gene>
<dbReference type="SUPFAM" id="SSF160935">
    <property type="entry name" value="VPA0735-like"/>
    <property type="match status" value="1"/>
</dbReference>
<dbReference type="PANTHER" id="PTHR36509">
    <property type="entry name" value="BLL3101 PROTEIN"/>
    <property type="match status" value="1"/>
</dbReference>
<organism evidence="4 5">
    <name type="scientific">Paraburkholderia sartisoli</name>
    <dbReference type="NCBI Taxonomy" id="83784"/>
    <lineage>
        <taxon>Bacteria</taxon>
        <taxon>Pseudomonadati</taxon>
        <taxon>Pseudomonadota</taxon>
        <taxon>Betaproteobacteria</taxon>
        <taxon>Burkholderiales</taxon>
        <taxon>Burkholderiaceae</taxon>
        <taxon>Paraburkholderia</taxon>
    </lineage>
</organism>
<name>A0A1H4B0J5_9BURK</name>
<evidence type="ECO:0000313" key="4">
    <source>
        <dbReference type="EMBL" id="SEA41616.1"/>
    </source>
</evidence>
<evidence type="ECO:0008006" key="6">
    <source>
        <dbReference type="Google" id="ProtNLM"/>
    </source>
</evidence>
<dbReference type="EMBL" id="FNRQ01000001">
    <property type="protein sequence ID" value="SEA41616.1"/>
    <property type="molecule type" value="Genomic_DNA"/>
</dbReference>
<dbReference type="Gene3D" id="2.60.40.1610">
    <property type="entry name" value="Domain of unknown function DUF1254"/>
    <property type="match status" value="1"/>
</dbReference>
<dbReference type="PANTHER" id="PTHR36509:SF2">
    <property type="entry name" value="BLL3101 PROTEIN"/>
    <property type="match status" value="1"/>
</dbReference>
<dbReference type="InterPro" id="IPR037050">
    <property type="entry name" value="DUF1254_sf"/>
</dbReference>
<dbReference type="Pfam" id="PF06742">
    <property type="entry name" value="DUF1214"/>
    <property type="match status" value="1"/>
</dbReference>
<evidence type="ECO:0000256" key="1">
    <source>
        <dbReference type="SAM" id="SignalP"/>
    </source>
</evidence>
<evidence type="ECO:0000313" key="5">
    <source>
        <dbReference type="Proteomes" id="UP000198638"/>
    </source>
</evidence>
<dbReference type="Gene3D" id="2.60.120.600">
    <property type="entry name" value="Domain of unknown function DUF1214, C-terminal domain"/>
    <property type="match status" value="1"/>
</dbReference>
<dbReference type="InterPro" id="IPR037049">
    <property type="entry name" value="DUF1214_C_sf"/>
</dbReference>